<dbReference type="InterPro" id="IPR032310">
    <property type="entry name" value="NLS_NINJA_AFP-like"/>
</dbReference>
<feature type="compositionally biased region" description="Basic residues" evidence="5">
    <location>
        <begin position="142"/>
        <end position="155"/>
    </location>
</feature>
<dbReference type="Pfam" id="PF16135">
    <property type="entry name" value="TDBD"/>
    <property type="match status" value="1"/>
</dbReference>
<dbReference type="PANTHER" id="PTHR31413">
    <property type="entry name" value="AFP HOMOLOG 2"/>
    <property type="match status" value="1"/>
</dbReference>
<feature type="domain" description="Tify" evidence="7">
    <location>
        <begin position="336"/>
        <end position="368"/>
    </location>
</feature>
<dbReference type="GO" id="GO:0007165">
    <property type="term" value="P:signal transduction"/>
    <property type="evidence" value="ECO:0007669"/>
    <property type="project" value="InterPro"/>
</dbReference>
<dbReference type="GO" id="GO:0045892">
    <property type="term" value="P:negative regulation of DNA-templated transcription"/>
    <property type="evidence" value="ECO:0007669"/>
    <property type="project" value="TreeGrafter"/>
</dbReference>
<feature type="compositionally biased region" description="Basic and acidic residues" evidence="5">
    <location>
        <begin position="156"/>
        <end position="172"/>
    </location>
</feature>
<feature type="region of interest" description="Disordered" evidence="5">
    <location>
        <begin position="61"/>
        <end position="82"/>
    </location>
</feature>
<organism evidence="8 9">
    <name type="scientific">Cephalotus follicularis</name>
    <name type="common">Albany pitcher plant</name>
    <dbReference type="NCBI Taxonomy" id="3775"/>
    <lineage>
        <taxon>Eukaryota</taxon>
        <taxon>Viridiplantae</taxon>
        <taxon>Streptophyta</taxon>
        <taxon>Embryophyta</taxon>
        <taxon>Tracheophyta</taxon>
        <taxon>Spermatophyta</taxon>
        <taxon>Magnoliopsida</taxon>
        <taxon>eudicotyledons</taxon>
        <taxon>Gunneridae</taxon>
        <taxon>Pentapetalae</taxon>
        <taxon>rosids</taxon>
        <taxon>fabids</taxon>
        <taxon>Oxalidales</taxon>
        <taxon>Cephalotaceae</taxon>
        <taxon>Cephalotus</taxon>
    </lineage>
</organism>
<evidence type="ECO:0000313" key="8">
    <source>
        <dbReference type="EMBL" id="GAV83923.1"/>
    </source>
</evidence>
<dbReference type="EMBL" id="BDDD01003050">
    <property type="protein sequence ID" value="GAV83923.1"/>
    <property type="molecule type" value="Genomic_DNA"/>
</dbReference>
<reference evidence="9" key="1">
    <citation type="submission" date="2016-04" db="EMBL/GenBank/DDBJ databases">
        <title>Cephalotus genome sequencing.</title>
        <authorList>
            <person name="Fukushima K."/>
            <person name="Hasebe M."/>
            <person name="Fang X."/>
        </authorList>
    </citation>
    <scope>NUCLEOTIDE SEQUENCE [LARGE SCALE GENOMIC DNA]</scope>
    <source>
        <strain evidence="9">cv. St1</strain>
    </source>
</reference>
<gene>
    <name evidence="8" type="ORF">CFOL_v3_27368</name>
</gene>
<protein>
    <recommendedName>
        <fullName evidence="4">Ninja-family protein</fullName>
    </recommendedName>
    <alternativeName>
        <fullName evidence="4">ABI-binding protein</fullName>
    </alternativeName>
</protein>
<dbReference type="InterPro" id="IPR031307">
    <property type="entry name" value="Ninja_fam"/>
</dbReference>
<dbReference type="Pfam" id="PF16136">
    <property type="entry name" value="NLS_NINJA_AFP"/>
    <property type="match status" value="1"/>
</dbReference>
<dbReference type="InterPro" id="IPR032308">
    <property type="entry name" value="TDBD"/>
</dbReference>
<evidence type="ECO:0000256" key="5">
    <source>
        <dbReference type="SAM" id="MobiDB-lite"/>
    </source>
</evidence>
<feature type="region of interest" description="Disordered" evidence="5">
    <location>
        <begin position="141"/>
        <end position="172"/>
    </location>
</feature>
<evidence type="ECO:0000259" key="7">
    <source>
        <dbReference type="Pfam" id="PF16135"/>
    </source>
</evidence>
<keyword evidence="3 4" id="KW-0539">Nucleus</keyword>
<comment type="similarity">
    <text evidence="2 4">Belongs to the Ninja family.</text>
</comment>
<evidence type="ECO:0000313" key="9">
    <source>
        <dbReference type="Proteomes" id="UP000187406"/>
    </source>
</evidence>
<comment type="caution">
    <text evidence="8">The sequence shown here is derived from an EMBL/GenBank/DDBJ whole genome shotgun (WGS) entry which is preliminary data.</text>
</comment>
<dbReference type="GO" id="GO:0005634">
    <property type="term" value="C:nucleus"/>
    <property type="evidence" value="ECO:0007669"/>
    <property type="project" value="UniProtKB-SubCell"/>
</dbReference>
<evidence type="ECO:0000256" key="2">
    <source>
        <dbReference type="ARBA" id="ARBA00006081"/>
    </source>
</evidence>
<feature type="region of interest" description="Disordered" evidence="5">
    <location>
        <begin position="223"/>
        <end position="276"/>
    </location>
</feature>
<accession>A0A1Q3CV42</accession>
<keyword evidence="9" id="KW-1185">Reference proteome</keyword>
<dbReference type="OrthoDB" id="667358at2759"/>
<dbReference type="PANTHER" id="PTHR31413:SF31">
    <property type="entry name" value="NINJA-FAMILY PROTEIN AFP3"/>
    <property type="match status" value="1"/>
</dbReference>
<feature type="compositionally biased region" description="Low complexity" evidence="5">
    <location>
        <begin position="223"/>
        <end position="236"/>
    </location>
</feature>
<evidence type="ECO:0000256" key="4">
    <source>
        <dbReference type="RuleBase" id="RU369029"/>
    </source>
</evidence>
<dbReference type="InParanoid" id="A0A1Q3CV42"/>
<name>A0A1Q3CV42_CEPFO</name>
<dbReference type="AlphaFoldDB" id="A0A1Q3CV42"/>
<dbReference type="Proteomes" id="UP000187406">
    <property type="component" value="Unassembled WGS sequence"/>
</dbReference>
<evidence type="ECO:0000259" key="6">
    <source>
        <dbReference type="Pfam" id="PF07897"/>
    </source>
</evidence>
<dbReference type="InterPro" id="IPR012463">
    <property type="entry name" value="Ninja_motif"/>
</dbReference>
<proteinExistence type="inferred from homology"/>
<evidence type="ECO:0000256" key="1">
    <source>
        <dbReference type="ARBA" id="ARBA00004123"/>
    </source>
</evidence>
<dbReference type="Pfam" id="PF07897">
    <property type="entry name" value="EAR"/>
    <property type="match status" value="1"/>
</dbReference>
<dbReference type="FunCoup" id="A0A1Q3CV42">
    <property type="interactions" value="6"/>
</dbReference>
<feature type="domain" description="Ethylene-responsive binding factor-associated repression" evidence="6">
    <location>
        <begin position="45"/>
        <end position="90"/>
    </location>
</feature>
<evidence type="ECO:0000256" key="3">
    <source>
        <dbReference type="ARBA" id="ARBA00023242"/>
    </source>
</evidence>
<dbReference type="STRING" id="3775.A0A1Q3CV42"/>
<sequence>MAQAKEGENSSREQHITQMNNFSRDLLQRFISSNHFGYSHQPDQEDNEEIELSLGLSLNGRFGIDPTRSPSTTTTNKKKKQIIRSSSIPDFLNPIARHNDTAASMIHMGSCNTNLIRTFSLPTETGVEWRKRKELQTLRRMEAKRKRSEKKKARDRNRGFCEENSEDDIKREQEQDQCVKIGVESLPVGSHNCVIGDTGGGFGGGVDGVLPQVAVIAGVASQGSIGSQGSASSGISEYESQPVRGTNKVTEARSPASVQSLPQGEPGSAHTVKSGNLPGVTAENLYCKPTVTDGKTKELMKNVLEDMPCVSTKGDGPNGKRIEGFLYRYKKGEEVRIVCVCHGSFLTPAEFVKHAGGGDVEHPLKHIVVSPPPFL</sequence>
<comment type="subcellular location">
    <subcellularLocation>
        <location evidence="1 4">Nucleus</location>
    </subcellularLocation>
</comment>
<comment type="function">
    <text evidence="4">Acts as a negative regulator of abscisic acid (ABA) response.</text>
</comment>